<reference evidence="2" key="1">
    <citation type="submission" date="2017-03" db="EMBL/GenBank/DDBJ databases">
        <authorList>
            <person name="Rodrigo-Torres L."/>
            <person name="Arahal R.D."/>
            <person name="Lucena T."/>
        </authorList>
    </citation>
    <scope>NUCLEOTIDE SEQUENCE [LARGE SCALE GENOMIC DNA]</scope>
    <source>
        <strain evidence="2">CECT 8370</strain>
    </source>
</reference>
<name>A0A1X6YW14_9RHOB</name>
<keyword evidence="2" id="KW-1185">Reference proteome</keyword>
<gene>
    <name evidence="1" type="ORF">ROG8370_01291</name>
</gene>
<organism evidence="1 2">
    <name type="scientific">Roseovarius gaetbuli</name>
    <dbReference type="NCBI Taxonomy" id="1356575"/>
    <lineage>
        <taxon>Bacteria</taxon>
        <taxon>Pseudomonadati</taxon>
        <taxon>Pseudomonadota</taxon>
        <taxon>Alphaproteobacteria</taxon>
        <taxon>Rhodobacterales</taxon>
        <taxon>Roseobacteraceae</taxon>
        <taxon>Roseovarius</taxon>
    </lineage>
</organism>
<dbReference type="Proteomes" id="UP000194012">
    <property type="component" value="Unassembled WGS sequence"/>
</dbReference>
<evidence type="ECO:0000313" key="1">
    <source>
        <dbReference type="EMBL" id="SLN32579.1"/>
    </source>
</evidence>
<dbReference type="RefSeq" id="WP_139838059.1">
    <property type="nucleotide sequence ID" value="NZ_FWFJ01000009.1"/>
</dbReference>
<dbReference type="AlphaFoldDB" id="A0A1X6YW14"/>
<protein>
    <submittedName>
        <fullName evidence="1">Uncharacterized protein</fullName>
    </submittedName>
</protein>
<dbReference type="EMBL" id="FWFJ01000009">
    <property type="protein sequence ID" value="SLN32579.1"/>
    <property type="molecule type" value="Genomic_DNA"/>
</dbReference>
<sequence>MAQASALAIGSACALRHESVSVVQTPLRPLYRHCTSNRSGDLADATTSSLFAVLKQRGGGLLHQDTAIALRELVATMKAIADGSADPCFYLSSLDPGVGKTTTLIRFVTELLGSEQHEGVAVLLCFSRLEEIARLVEEMGLDEADYAVLTSDDEANRLSSTLPSEARVLFTTHSMVMSRCRGHRFSDVEVFHYLGEVRAVRIWDEAMLPGEVVSLNTDQLAALREPLRLSHPALAQMVEELELALKASDGSGTYDWPDVEDATGIALRSARQGLEQRQASYLEGLYALSGRCVLLRRPHNATKVITALDSRDAIPDDFAPVVILDASGRVRSTYSQWEKHKGNLVRLPSAVRSYRNLTVHVMDKGSGKTTWTQNGNALAREVAIKIDSKPDEEWLVIYHKGVNGGAIPDQVMGLLSSDPSRVHFLNWGKHQGTNKFRHIQNVILAGMNNHPETDYEMKARHYSGIPNDHDVPKALVDDMQAGEHMHHILQALCRSAVRQGNGSDCSPCNAYIIAPKRSGIRAFLTEVFPGCTVSTWLPTEKKPKGKVQQALLFVEMHFKDCPDEVLLFTKLQSELEITNASNFRNRIRHHEDFKAGLEALGVEEVTVGNRHHRNAFARKPMPFGPVAGAS</sequence>
<evidence type="ECO:0000313" key="2">
    <source>
        <dbReference type="Proteomes" id="UP000194012"/>
    </source>
</evidence>
<dbReference type="OrthoDB" id="7307426at2"/>
<dbReference type="SUPFAM" id="SSF52540">
    <property type="entry name" value="P-loop containing nucleoside triphosphate hydrolases"/>
    <property type="match status" value="1"/>
</dbReference>
<proteinExistence type="predicted"/>
<dbReference type="InterPro" id="IPR027417">
    <property type="entry name" value="P-loop_NTPase"/>
</dbReference>
<accession>A0A1X6YW14</accession>